<organism evidence="2">
    <name type="scientific">marine metagenome</name>
    <dbReference type="NCBI Taxonomy" id="408172"/>
    <lineage>
        <taxon>unclassified sequences</taxon>
        <taxon>metagenomes</taxon>
        <taxon>ecological metagenomes</taxon>
    </lineage>
</organism>
<evidence type="ECO:0000259" key="1">
    <source>
        <dbReference type="PROSITE" id="PS50206"/>
    </source>
</evidence>
<dbReference type="InterPro" id="IPR001763">
    <property type="entry name" value="Rhodanese-like_dom"/>
</dbReference>
<proteinExistence type="predicted"/>
<dbReference type="PANTHER" id="PTHR43031">
    <property type="entry name" value="FAD-DEPENDENT OXIDOREDUCTASE"/>
    <property type="match status" value="1"/>
</dbReference>
<sequence length="162" mass="18480">MNFSSSLHQINFYLALSFITSFTINWSRTDTLPMIAEPLEKIVDIGQINDKISGPILREISIEIAKDLFDQNILFVDARSEEYYVEGHIPKAICNDNLDSLITKMEEYISIDNGFVVYCSDDDCGSSEELAYSLQEQGFSNIYLFKGGWKQWVDNNLPIEGK</sequence>
<dbReference type="SMART" id="SM00450">
    <property type="entry name" value="RHOD"/>
    <property type="match status" value="1"/>
</dbReference>
<evidence type="ECO:0000313" key="2">
    <source>
        <dbReference type="EMBL" id="SVA15434.1"/>
    </source>
</evidence>
<dbReference type="InterPro" id="IPR050229">
    <property type="entry name" value="GlpE_sulfurtransferase"/>
</dbReference>
<feature type="domain" description="Rhodanese" evidence="1">
    <location>
        <begin position="69"/>
        <end position="161"/>
    </location>
</feature>
<protein>
    <recommendedName>
        <fullName evidence="1">Rhodanese domain-containing protein</fullName>
    </recommendedName>
</protein>
<reference evidence="2" key="1">
    <citation type="submission" date="2018-05" db="EMBL/GenBank/DDBJ databases">
        <authorList>
            <person name="Lanie J.A."/>
            <person name="Ng W.-L."/>
            <person name="Kazmierczak K.M."/>
            <person name="Andrzejewski T.M."/>
            <person name="Davidsen T.M."/>
            <person name="Wayne K.J."/>
            <person name="Tettelin H."/>
            <person name="Glass J.I."/>
            <person name="Rusch D."/>
            <person name="Podicherti R."/>
            <person name="Tsui H.-C.T."/>
            <person name="Winkler M.E."/>
        </authorList>
    </citation>
    <scope>NUCLEOTIDE SEQUENCE</scope>
</reference>
<dbReference type="CDD" id="cd00158">
    <property type="entry name" value="RHOD"/>
    <property type="match status" value="1"/>
</dbReference>
<name>A0A381TI46_9ZZZZ</name>
<accession>A0A381TI46</accession>
<gene>
    <name evidence="2" type="ORF">METZ01_LOCUS68288</name>
</gene>
<dbReference type="InterPro" id="IPR036873">
    <property type="entry name" value="Rhodanese-like_dom_sf"/>
</dbReference>
<dbReference type="PROSITE" id="PS50206">
    <property type="entry name" value="RHODANESE_3"/>
    <property type="match status" value="1"/>
</dbReference>
<dbReference type="SUPFAM" id="SSF52821">
    <property type="entry name" value="Rhodanese/Cell cycle control phosphatase"/>
    <property type="match status" value="1"/>
</dbReference>
<dbReference type="PANTHER" id="PTHR43031:SF16">
    <property type="entry name" value="OXIDOREDUCTASE"/>
    <property type="match status" value="1"/>
</dbReference>
<dbReference type="Pfam" id="PF00581">
    <property type="entry name" value="Rhodanese"/>
    <property type="match status" value="1"/>
</dbReference>
<dbReference type="Gene3D" id="3.40.250.10">
    <property type="entry name" value="Rhodanese-like domain"/>
    <property type="match status" value="1"/>
</dbReference>
<dbReference type="EMBL" id="UINC01004587">
    <property type="protein sequence ID" value="SVA15434.1"/>
    <property type="molecule type" value="Genomic_DNA"/>
</dbReference>
<dbReference type="AlphaFoldDB" id="A0A381TI46"/>